<name>A0A3D9N6M0_9FLAO</name>
<sequence>MKTSNRTVTESKVGTKTLKFSNASSLVWNTKRRYR</sequence>
<dbReference type="EMBL" id="QREI01000001">
    <property type="protein sequence ID" value="REE27782.1"/>
    <property type="molecule type" value="Genomic_DNA"/>
</dbReference>
<gene>
    <name evidence="1" type="ORF">DFQ09_101621</name>
</gene>
<evidence type="ECO:0000313" key="1">
    <source>
        <dbReference type="EMBL" id="REE27782.1"/>
    </source>
</evidence>
<protein>
    <submittedName>
        <fullName evidence="1">Uncharacterized protein</fullName>
    </submittedName>
</protein>
<evidence type="ECO:0000313" key="2">
    <source>
        <dbReference type="Proteomes" id="UP000256919"/>
    </source>
</evidence>
<dbReference type="Proteomes" id="UP000256919">
    <property type="component" value="Unassembled WGS sequence"/>
</dbReference>
<dbReference type="AlphaFoldDB" id="A0A3D9N6M0"/>
<organism evidence="1 2">
    <name type="scientific">Winogradskyella pacifica</name>
    <dbReference type="NCBI Taxonomy" id="664642"/>
    <lineage>
        <taxon>Bacteria</taxon>
        <taxon>Pseudomonadati</taxon>
        <taxon>Bacteroidota</taxon>
        <taxon>Flavobacteriia</taxon>
        <taxon>Flavobacteriales</taxon>
        <taxon>Flavobacteriaceae</taxon>
        <taxon>Winogradskyella</taxon>
    </lineage>
</organism>
<accession>A0A3D9N6M0</accession>
<reference evidence="1 2" key="1">
    <citation type="submission" date="2018-07" db="EMBL/GenBank/DDBJ databases">
        <title>Genomic Encyclopedia of Type Strains, Phase III (KMG-III): the genomes of soil and plant-associated and newly described type strains.</title>
        <authorList>
            <person name="Whitman W."/>
        </authorList>
    </citation>
    <scope>NUCLEOTIDE SEQUENCE [LARGE SCALE GENOMIC DNA]</scope>
    <source>
        <strain evidence="1 2">CECT 7948</strain>
    </source>
</reference>
<keyword evidence="2" id="KW-1185">Reference proteome</keyword>
<proteinExistence type="predicted"/>
<comment type="caution">
    <text evidence="1">The sequence shown here is derived from an EMBL/GenBank/DDBJ whole genome shotgun (WGS) entry which is preliminary data.</text>
</comment>